<keyword evidence="3" id="KW-1185">Reference proteome</keyword>
<reference evidence="2" key="1">
    <citation type="submission" date="2022-05" db="EMBL/GenBank/DDBJ databases">
        <authorList>
            <person name="Ashby S."/>
            <person name="Bressette G."/>
            <person name="Brown S."/>
            <person name="Charles S."/>
            <person name="Neely M.N."/>
            <person name="Molloy S.D."/>
            <person name="Garlena R.A."/>
            <person name="Russell D.A."/>
            <person name="Jacobs-Sera D."/>
            <person name="Hatfull G.F."/>
        </authorList>
    </citation>
    <scope>NUCLEOTIDE SEQUENCE</scope>
</reference>
<accession>A0A9E7SXH5</accession>
<dbReference type="KEGG" id="vg:80018913"/>
<dbReference type="RefSeq" id="YP_010754324.1">
    <property type="nucleotide sequence ID" value="NC_073459.1"/>
</dbReference>
<dbReference type="GeneID" id="80018913"/>
<evidence type="ECO:0000313" key="2">
    <source>
        <dbReference type="EMBL" id="UTN92930.1"/>
    </source>
</evidence>
<name>A0A9E7SXH5_9CAUD</name>
<dbReference type="EMBL" id="ON456347">
    <property type="protein sequence ID" value="UTN92930.1"/>
    <property type="molecule type" value="Genomic_DNA"/>
</dbReference>
<organism evidence="2 3">
    <name type="scientific">Gordonia phage Finkle</name>
    <dbReference type="NCBI Taxonomy" id="2926099"/>
    <lineage>
        <taxon>Viruses</taxon>
        <taxon>Duplodnaviria</taxon>
        <taxon>Heunggongvirae</taxon>
        <taxon>Uroviricota</taxon>
        <taxon>Caudoviricetes</taxon>
        <taxon>Finkelvirus</taxon>
        <taxon>Finkelvirus finkel</taxon>
    </lineage>
</organism>
<dbReference type="Proteomes" id="UP001060355">
    <property type="component" value="Segment"/>
</dbReference>
<sequence>MAVIHHPKKGFAGTLVVGARRYEFDDGCAVSDLSARDRVYLMTYGFAVEDPVEEEPVAIVGVVVDDSDEPGEGIQIGDVEYAPDAEDLPAD</sequence>
<feature type="compositionally biased region" description="Acidic residues" evidence="1">
    <location>
        <begin position="81"/>
        <end position="91"/>
    </location>
</feature>
<evidence type="ECO:0000256" key="1">
    <source>
        <dbReference type="SAM" id="MobiDB-lite"/>
    </source>
</evidence>
<protein>
    <submittedName>
        <fullName evidence="2">Uncharacterized protein</fullName>
    </submittedName>
</protein>
<proteinExistence type="predicted"/>
<feature type="region of interest" description="Disordered" evidence="1">
    <location>
        <begin position="68"/>
        <end position="91"/>
    </location>
</feature>
<evidence type="ECO:0000313" key="3">
    <source>
        <dbReference type="Proteomes" id="UP001060355"/>
    </source>
</evidence>
<gene>
    <name evidence="2" type="primary">11</name>
    <name evidence="2" type="ORF">SEA_FINKLE_11</name>
</gene>